<dbReference type="EMBL" id="QCXX01000003">
    <property type="protein sequence ID" value="PUV24451.1"/>
    <property type="molecule type" value="Genomic_DNA"/>
</dbReference>
<keyword evidence="2" id="KW-1185">Reference proteome</keyword>
<dbReference type="OrthoDB" id="1263655at2"/>
<name>A0A363NUX6_9SPHI</name>
<evidence type="ECO:0000313" key="1">
    <source>
        <dbReference type="EMBL" id="PUV24451.1"/>
    </source>
</evidence>
<organism evidence="1 2">
    <name type="scientific">Sphingobacterium athyrii</name>
    <dbReference type="NCBI Taxonomy" id="2152717"/>
    <lineage>
        <taxon>Bacteria</taxon>
        <taxon>Pseudomonadati</taxon>
        <taxon>Bacteroidota</taxon>
        <taxon>Sphingobacteriia</taxon>
        <taxon>Sphingobacteriales</taxon>
        <taxon>Sphingobacteriaceae</taxon>
        <taxon>Sphingobacterium</taxon>
    </lineage>
</organism>
<proteinExistence type="predicted"/>
<reference evidence="1 2" key="1">
    <citation type="submission" date="2018-04" db="EMBL/GenBank/DDBJ databases">
        <title>Sphingobacterium sp. M46 Genome.</title>
        <authorList>
            <person name="Cheng J."/>
            <person name="Li Y."/>
        </authorList>
    </citation>
    <scope>NUCLEOTIDE SEQUENCE [LARGE SCALE GENOMIC DNA]</scope>
    <source>
        <strain evidence="1 2">M46</strain>
    </source>
</reference>
<evidence type="ECO:0000313" key="2">
    <source>
        <dbReference type="Proteomes" id="UP000250831"/>
    </source>
</evidence>
<accession>A0A363NUX6</accession>
<dbReference type="Proteomes" id="UP000250831">
    <property type="component" value="Unassembled WGS sequence"/>
</dbReference>
<sequence>MEDTIGKSESPFDKQTFRITFKSKDYQVVLLKTDLKKNQTEISVLLDGVVQKMVKKDKKWFFEHGKDEDLANDIWRAISLRYRIFT</sequence>
<protein>
    <submittedName>
        <fullName evidence="1">Uncharacterized protein</fullName>
    </submittedName>
</protein>
<comment type="caution">
    <text evidence="1">The sequence shown here is derived from an EMBL/GenBank/DDBJ whole genome shotgun (WGS) entry which is preliminary data.</text>
</comment>
<gene>
    <name evidence="1" type="ORF">DCO56_13985</name>
</gene>
<dbReference type="AlphaFoldDB" id="A0A363NUX6"/>
<dbReference type="RefSeq" id="WP_108634377.1">
    <property type="nucleotide sequence ID" value="NZ_QCXX01000003.1"/>
</dbReference>